<dbReference type="Gene3D" id="3.60.130.30">
    <property type="match status" value="1"/>
</dbReference>
<evidence type="ECO:0000313" key="2">
    <source>
        <dbReference type="EMBL" id="TBU53056.1"/>
    </source>
</evidence>
<dbReference type="EMBL" id="ML145227">
    <property type="protein sequence ID" value="TBU53056.1"/>
    <property type="molecule type" value="Genomic_DNA"/>
</dbReference>
<evidence type="ECO:0008006" key="4">
    <source>
        <dbReference type="Google" id="ProtNLM"/>
    </source>
</evidence>
<evidence type="ECO:0000313" key="3">
    <source>
        <dbReference type="Proteomes" id="UP000292082"/>
    </source>
</evidence>
<protein>
    <recommendedName>
        <fullName evidence="4">Prolyl 4-hydroxylase alpha subunit Fe(2+) 2OG dioxygenase domain-containing protein</fullName>
    </recommendedName>
</protein>
<name>A0A4Q9PIB3_9APHY</name>
<gene>
    <name evidence="2" type="ORF">BD310DRAFT_952346</name>
    <name evidence="1" type="ORF">BD311DRAFT_782951</name>
</gene>
<evidence type="ECO:0000313" key="1">
    <source>
        <dbReference type="EMBL" id="TBU21373.1"/>
    </source>
</evidence>
<dbReference type="EMBL" id="ML143617">
    <property type="protein sequence ID" value="TBU21373.1"/>
    <property type="molecule type" value="Genomic_DNA"/>
</dbReference>
<proteinExistence type="predicted"/>
<dbReference type="OrthoDB" id="2797114at2759"/>
<keyword evidence="3" id="KW-1185">Reference proteome</keyword>
<dbReference type="STRING" id="114155.A0A4Q9PIB3"/>
<sequence length="189" mass="21321">MRRIANFASNSFRLFFPRLHDFYEGTLDGLCSRDPSLRRNFKDNAFACATWNLGPQAISHVHTDHLNLAWGMCAITALGEFNPKRGGHLILWDLRLIIEFPPGTTILIPSAILRHSNAPLASPEETRHAFIQYSAGGLFRWSECGHQTQKAFHSGGGVYSQTGRQRWVRGVGMLGRWDELRSSRVVTTQ</sequence>
<accession>A0A4Q9PIB3</accession>
<reference evidence="2 3" key="1">
    <citation type="submission" date="2019-01" db="EMBL/GenBank/DDBJ databases">
        <title>Draft genome sequences of three monokaryotic isolates of the white-rot basidiomycete fungus Dichomitus squalens.</title>
        <authorList>
            <consortium name="DOE Joint Genome Institute"/>
            <person name="Lopez S.C."/>
            <person name="Andreopoulos B."/>
            <person name="Pangilinan J."/>
            <person name="Lipzen A."/>
            <person name="Riley R."/>
            <person name="Ahrendt S."/>
            <person name="Ng V."/>
            <person name="Barry K."/>
            <person name="Daum C."/>
            <person name="Grigoriev I.V."/>
            <person name="Hilden K.S."/>
            <person name="Makela M.R."/>
            <person name="de Vries R.P."/>
        </authorList>
    </citation>
    <scope>NUCLEOTIDE SEQUENCE [LARGE SCALE GENOMIC DNA]</scope>
    <source>
        <strain evidence="2 3">CBS 464.89</strain>
        <strain evidence="1">OM18370.1</strain>
    </source>
</reference>
<dbReference type="Proteomes" id="UP000292957">
    <property type="component" value="Unassembled WGS sequence"/>
</dbReference>
<dbReference type="AlphaFoldDB" id="A0A4Q9PIB3"/>
<dbReference type="Proteomes" id="UP000292082">
    <property type="component" value="Unassembled WGS sequence"/>
</dbReference>
<organism evidence="2 3">
    <name type="scientific">Dichomitus squalens</name>
    <dbReference type="NCBI Taxonomy" id="114155"/>
    <lineage>
        <taxon>Eukaryota</taxon>
        <taxon>Fungi</taxon>
        <taxon>Dikarya</taxon>
        <taxon>Basidiomycota</taxon>
        <taxon>Agaricomycotina</taxon>
        <taxon>Agaricomycetes</taxon>
        <taxon>Polyporales</taxon>
        <taxon>Polyporaceae</taxon>
        <taxon>Dichomitus</taxon>
    </lineage>
</organism>